<reference evidence="2 3" key="1">
    <citation type="journal article" date="2016" name="Nat. Commun.">
        <title>Thousands of microbial genomes shed light on interconnected biogeochemical processes in an aquifer system.</title>
        <authorList>
            <person name="Anantharaman K."/>
            <person name="Brown C.T."/>
            <person name="Hug L.A."/>
            <person name="Sharon I."/>
            <person name="Castelle C.J."/>
            <person name="Probst A.J."/>
            <person name="Thomas B.C."/>
            <person name="Singh A."/>
            <person name="Wilkins M.J."/>
            <person name="Karaoz U."/>
            <person name="Brodie E.L."/>
            <person name="Williams K.H."/>
            <person name="Hubbard S.S."/>
            <person name="Banfield J.F."/>
        </authorList>
    </citation>
    <scope>NUCLEOTIDE SEQUENCE [LARGE SCALE GENOMIC DNA]</scope>
</reference>
<evidence type="ECO:0000256" key="1">
    <source>
        <dbReference type="ARBA" id="ARBA00022649"/>
    </source>
</evidence>
<dbReference type="SUPFAM" id="SSF143011">
    <property type="entry name" value="RelE-like"/>
    <property type="match status" value="1"/>
</dbReference>
<evidence type="ECO:0008006" key="4">
    <source>
        <dbReference type="Google" id="ProtNLM"/>
    </source>
</evidence>
<name>A0A1G1WNG5_9BACT</name>
<evidence type="ECO:0000313" key="2">
    <source>
        <dbReference type="EMBL" id="OGY28747.1"/>
    </source>
</evidence>
<keyword evidence="1" id="KW-1277">Toxin-antitoxin system</keyword>
<dbReference type="NCBIfam" id="TIGR02385">
    <property type="entry name" value="RelE_StbE"/>
    <property type="match status" value="1"/>
</dbReference>
<gene>
    <name evidence="2" type="ORF">A3J50_01380</name>
</gene>
<organism evidence="2 3">
    <name type="scientific">Candidatus Woykebacteria bacterium RIFCSPHIGHO2_02_FULL_43_16b</name>
    <dbReference type="NCBI Taxonomy" id="1802601"/>
    <lineage>
        <taxon>Bacteria</taxon>
        <taxon>Candidatus Woykeibacteriota</taxon>
    </lineage>
</organism>
<dbReference type="Proteomes" id="UP000177821">
    <property type="component" value="Unassembled WGS sequence"/>
</dbReference>
<dbReference type="InterPro" id="IPR035093">
    <property type="entry name" value="RelE/ParE_toxin_dom_sf"/>
</dbReference>
<evidence type="ECO:0000313" key="3">
    <source>
        <dbReference type="Proteomes" id="UP000177821"/>
    </source>
</evidence>
<comment type="caution">
    <text evidence="2">The sequence shown here is derived from an EMBL/GenBank/DDBJ whole genome shotgun (WGS) entry which is preliminary data.</text>
</comment>
<proteinExistence type="predicted"/>
<accession>A0A1G1WNG5</accession>
<dbReference type="EMBL" id="MHCX01000045">
    <property type="protein sequence ID" value="OGY28747.1"/>
    <property type="molecule type" value="Genomic_DNA"/>
</dbReference>
<dbReference type="InterPro" id="IPR007712">
    <property type="entry name" value="RelE/ParE_toxin"/>
</dbReference>
<dbReference type="AlphaFoldDB" id="A0A1G1WNG5"/>
<dbReference type="Gene3D" id="3.30.2310.20">
    <property type="entry name" value="RelE-like"/>
    <property type="match status" value="1"/>
</dbReference>
<protein>
    <recommendedName>
        <fullName evidence="4">Type II toxin-antitoxin system mRNA interferase toxin, RelE/StbE family</fullName>
    </recommendedName>
</protein>
<sequence length="85" mass="10123">MKIFPTSAFKKSFKKLPKEIQKSAIGKDKLFRSDPYSPQIKTHKLKGKLSKFWSYSVSYEYRIVFEFINQQTVIYHDIGTHKVYK</sequence>